<evidence type="ECO:0000313" key="3">
    <source>
        <dbReference type="Proteomes" id="UP000800041"/>
    </source>
</evidence>
<reference evidence="2" key="1">
    <citation type="journal article" date="2020" name="Stud. Mycol.">
        <title>101 Dothideomycetes genomes: a test case for predicting lifestyles and emergence of pathogens.</title>
        <authorList>
            <person name="Haridas S."/>
            <person name="Albert R."/>
            <person name="Binder M."/>
            <person name="Bloem J."/>
            <person name="Labutti K."/>
            <person name="Salamov A."/>
            <person name="Andreopoulos B."/>
            <person name="Baker S."/>
            <person name="Barry K."/>
            <person name="Bills G."/>
            <person name="Bluhm B."/>
            <person name="Cannon C."/>
            <person name="Castanera R."/>
            <person name="Culley D."/>
            <person name="Daum C."/>
            <person name="Ezra D."/>
            <person name="Gonzalez J."/>
            <person name="Henrissat B."/>
            <person name="Kuo A."/>
            <person name="Liang C."/>
            <person name="Lipzen A."/>
            <person name="Lutzoni F."/>
            <person name="Magnuson J."/>
            <person name="Mondo S."/>
            <person name="Nolan M."/>
            <person name="Ohm R."/>
            <person name="Pangilinan J."/>
            <person name="Park H.-J."/>
            <person name="Ramirez L."/>
            <person name="Alfaro M."/>
            <person name="Sun H."/>
            <person name="Tritt A."/>
            <person name="Yoshinaga Y."/>
            <person name="Zwiers L.-H."/>
            <person name="Turgeon B."/>
            <person name="Goodwin S."/>
            <person name="Spatafora J."/>
            <person name="Crous P."/>
            <person name="Grigoriev I."/>
        </authorList>
    </citation>
    <scope>NUCLEOTIDE SEQUENCE</scope>
    <source>
        <strain evidence="2">CBS 113979</strain>
    </source>
</reference>
<proteinExistence type="predicted"/>
<name>A0A6G1GT62_9PEZI</name>
<gene>
    <name evidence="2" type="ORF">K402DRAFT_406357</name>
</gene>
<feature type="compositionally biased region" description="Gly residues" evidence="1">
    <location>
        <begin position="179"/>
        <end position="188"/>
    </location>
</feature>
<keyword evidence="3" id="KW-1185">Reference proteome</keyword>
<sequence length="188" mass="20249">MEGRPGILLQRGDPHSVSAALEAADQDPGQRRWTHSELTPVDHEFGGGRDRARENGNVCAWQGVAVAVEDVHPFTRSPVHQRRATAEKSCAAPNLAREAAHSTASVADSQGWEMGDGMTKVDDRVLRDGPKGFIPPPSTTCLCCSPFLYGRPPKALILPETPSERRLRRKPTSTLKSCAGGGGQEGQF</sequence>
<accession>A0A6G1GT62</accession>
<dbReference type="AlphaFoldDB" id="A0A6G1GT62"/>
<dbReference type="EMBL" id="ML977170">
    <property type="protein sequence ID" value="KAF1984143.1"/>
    <property type="molecule type" value="Genomic_DNA"/>
</dbReference>
<protein>
    <submittedName>
        <fullName evidence="2">Uncharacterized protein</fullName>
    </submittedName>
</protein>
<evidence type="ECO:0000313" key="2">
    <source>
        <dbReference type="EMBL" id="KAF1984143.1"/>
    </source>
</evidence>
<dbReference type="Proteomes" id="UP000800041">
    <property type="component" value="Unassembled WGS sequence"/>
</dbReference>
<evidence type="ECO:0000256" key="1">
    <source>
        <dbReference type="SAM" id="MobiDB-lite"/>
    </source>
</evidence>
<organism evidence="2 3">
    <name type="scientific">Aulographum hederae CBS 113979</name>
    <dbReference type="NCBI Taxonomy" id="1176131"/>
    <lineage>
        <taxon>Eukaryota</taxon>
        <taxon>Fungi</taxon>
        <taxon>Dikarya</taxon>
        <taxon>Ascomycota</taxon>
        <taxon>Pezizomycotina</taxon>
        <taxon>Dothideomycetes</taxon>
        <taxon>Pleosporomycetidae</taxon>
        <taxon>Aulographales</taxon>
        <taxon>Aulographaceae</taxon>
    </lineage>
</organism>
<feature type="region of interest" description="Disordered" evidence="1">
    <location>
        <begin position="162"/>
        <end position="188"/>
    </location>
</feature>